<feature type="transmembrane region" description="Helical" evidence="1">
    <location>
        <begin position="31"/>
        <end position="50"/>
    </location>
</feature>
<keyword evidence="1" id="KW-0812">Transmembrane</keyword>
<dbReference type="Proteomes" id="UP000004725">
    <property type="component" value="Unassembled WGS sequence"/>
</dbReference>
<evidence type="ECO:0000256" key="1">
    <source>
        <dbReference type="SAM" id="Phobius"/>
    </source>
</evidence>
<gene>
    <name evidence="2" type="ORF">A1A1_00813</name>
</gene>
<comment type="caution">
    <text evidence="2">The sequence shown here is derived from an EMBL/GenBank/DDBJ whole genome shotgun (WGS) entry which is preliminary data.</text>
</comment>
<organism evidence="2 3">
    <name type="scientific">Planococcus antarcticus DSM 14505</name>
    <dbReference type="NCBI Taxonomy" id="1185653"/>
    <lineage>
        <taxon>Bacteria</taxon>
        <taxon>Bacillati</taxon>
        <taxon>Bacillota</taxon>
        <taxon>Bacilli</taxon>
        <taxon>Bacillales</taxon>
        <taxon>Caryophanaceae</taxon>
        <taxon>Planococcus</taxon>
    </lineage>
</organism>
<accession>A0AA87LT01</accession>
<keyword evidence="1" id="KW-0472">Membrane</keyword>
<keyword evidence="1" id="KW-1133">Transmembrane helix</keyword>
<name>A0AA87LT01_9BACL</name>
<reference evidence="2 3" key="1">
    <citation type="journal article" date="2012" name="J. Bacteriol.">
        <title>Genome Sequence of the Antarctic Psychrophile Bacterium Planococcus antarcticus DSM 14505.</title>
        <authorList>
            <person name="Margolles A."/>
            <person name="Gueimonde M."/>
            <person name="Sanchez B."/>
        </authorList>
    </citation>
    <scope>NUCLEOTIDE SEQUENCE [LARGE SCALE GENOMIC DNA]</scope>
    <source>
        <strain evidence="2 3">DSM 14505</strain>
    </source>
</reference>
<sequence length="62" mass="7248">MNIKLYALLIVVLALNILRYGTYLTEENQNFYYLFFFLINLIALLVLIVFSSKISGSQNRIK</sequence>
<evidence type="ECO:0000313" key="2">
    <source>
        <dbReference type="EMBL" id="EIM08413.1"/>
    </source>
</evidence>
<evidence type="ECO:0000313" key="3">
    <source>
        <dbReference type="Proteomes" id="UP000004725"/>
    </source>
</evidence>
<dbReference type="EMBL" id="AJYB01000003">
    <property type="protein sequence ID" value="EIM08413.1"/>
    <property type="molecule type" value="Genomic_DNA"/>
</dbReference>
<feature type="transmembrane region" description="Helical" evidence="1">
    <location>
        <begin position="5"/>
        <end position="25"/>
    </location>
</feature>
<dbReference type="AlphaFoldDB" id="A0AA87LT01"/>
<protein>
    <submittedName>
        <fullName evidence="2">Uncharacterized protein</fullName>
    </submittedName>
</protein>
<proteinExistence type="predicted"/>